<dbReference type="AlphaFoldDB" id="A0ABD3XA17"/>
<sequence length="95" mass="10845">MRVVNIKRSTIDRIRQLGSKTVTLSSTETMPTAVGKMQKHSNDSQIHRSQIYNCVSGFGKQKVLKDIRQKSVIYTNLGSPDTVMITRDQRTIREH</sequence>
<protein>
    <submittedName>
        <fullName evidence="1">Uncharacterized protein</fullName>
    </submittedName>
</protein>
<keyword evidence="2" id="KW-1185">Reference proteome</keyword>
<dbReference type="EMBL" id="JBJQND010000003">
    <property type="protein sequence ID" value="KAL3882416.1"/>
    <property type="molecule type" value="Genomic_DNA"/>
</dbReference>
<dbReference type="Proteomes" id="UP001634394">
    <property type="component" value="Unassembled WGS sequence"/>
</dbReference>
<proteinExistence type="predicted"/>
<accession>A0ABD3XA17</accession>
<comment type="caution">
    <text evidence="1">The sequence shown here is derived from an EMBL/GenBank/DDBJ whole genome shotgun (WGS) entry which is preliminary data.</text>
</comment>
<reference evidence="1 2" key="1">
    <citation type="submission" date="2024-11" db="EMBL/GenBank/DDBJ databases">
        <title>Chromosome-level genome assembly of the freshwater bivalve Anodonta woodiana.</title>
        <authorList>
            <person name="Chen X."/>
        </authorList>
    </citation>
    <scope>NUCLEOTIDE SEQUENCE [LARGE SCALE GENOMIC DNA]</scope>
    <source>
        <strain evidence="1">MN2024</strain>
        <tissue evidence="1">Gills</tissue>
    </source>
</reference>
<name>A0ABD3XA17_SINWO</name>
<organism evidence="1 2">
    <name type="scientific">Sinanodonta woodiana</name>
    <name type="common">Chinese pond mussel</name>
    <name type="synonym">Anodonta woodiana</name>
    <dbReference type="NCBI Taxonomy" id="1069815"/>
    <lineage>
        <taxon>Eukaryota</taxon>
        <taxon>Metazoa</taxon>
        <taxon>Spiralia</taxon>
        <taxon>Lophotrochozoa</taxon>
        <taxon>Mollusca</taxon>
        <taxon>Bivalvia</taxon>
        <taxon>Autobranchia</taxon>
        <taxon>Heteroconchia</taxon>
        <taxon>Palaeoheterodonta</taxon>
        <taxon>Unionida</taxon>
        <taxon>Unionoidea</taxon>
        <taxon>Unionidae</taxon>
        <taxon>Unioninae</taxon>
        <taxon>Sinanodonta</taxon>
    </lineage>
</organism>
<evidence type="ECO:0000313" key="2">
    <source>
        <dbReference type="Proteomes" id="UP001634394"/>
    </source>
</evidence>
<evidence type="ECO:0000313" key="1">
    <source>
        <dbReference type="EMBL" id="KAL3882416.1"/>
    </source>
</evidence>
<gene>
    <name evidence="1" type="ORF">ACJMK2_028759</name>
</gene>